<sequence length="381" mass="42322">MPFLQAVFCLKGFDDRSRFFTTSIIAILGFIFCSAIFSNYLVVSFTILLILTLVLSCSTKRRLHDAKLNKNWQLVPGALLLLTGVLSLFIENSGSYYLLILPTLSTALLLTYPSKNAKEKNNYILGYYGPVDLSSFKQETVVIKAHNQRIEPTLAADGASEQLYMNETIAEQDITPDNQFDYKNDSNQVDIGELIRLKFLSNRKLQLGIIASVSLIFIAVLVNSAINAINPQQKKVNDAELNEPQVLSKTVPTNILINKSHLLAMPDNFNLYLSEYQGVIIHWQADQVANGELWSQLSTNGDKSCQSIKFNKGSSIRPLTVLVENGSEYFASFSPLDSGELIQALAFRGKFSLCGYSFSLKGSQAVLGKHNQYAAFLDQDA</sequence>
<comment type="caution">
    <text evidence="2">The sequence shown here is derived from an EMBL/GenBank/DDBJ whole genome shotgun (WGS) entry which is preliminary data.</text>
</comment>
<name>A0A1Y5ETY6_COLPS</name>
<dbReference type="AlphaFoldDB" id="A0A1Y5ETY6"/>
<evidence type="ECO:0000256" key="1">
    <source>
        <dbReference type="SAM" id="Phobius"/>
    </source>
</evidence>
<keyword evidence="1" id="KW-0472">Membrane</keyword>
<reference evidence="3" key="1">
    <citation type="journal article" date="2017" name="Proc. Natl. Acad. Sci. U.S.A.">
        <title>Simulation of Deepwater Horizon oil plume reveals substrate specialization within a complex community of hydrocarbon degraders.</title>
        <authorList>
            <person name="Hu P."/>
            <person name="Dubinsky E.A."/>
            <person name="Probst A.J."/>
            <person name="Wang J."/>
            <person name="Sieber C.M.K."/>
            <person name="Tom L.M."/>
            <person name="Gardinali P."/>
            <person name="Banfield J.F."/>
            <person name="Atlas R.M."/>
            <person name="Andersen G.L."/>
        </authorList>
    </citation>
    <scope>NUCLEOTIDE SEQUENCE [LARGE SCALE GENOMIC DNA]</scope>
</reference>
<dbReference type="Proteomes" id="UP000243053">
    <property type="component" value="Unassembled WGS sequence"/>
</dbReference>
<protein>
    <recommendedName>
        <fullName evidence="4">DUF805 domain-containing protein</fullName>
    </recommendedName>
</protein>
<evidence type="ECO:0008006" key="4">
    <source>
        <dbReference type="Google" id="ProtNLM"/>
    </source>
</evidence>
<keyword evidence="1" id="KW-0812">Transmembrane</keyword>
<evidence type="ECO:0000313" key="3">
    <source>
        <dbReference type="Proteomes" id="UP000243053"/>
    </source>
</evidence>
<accession>A0A1Y5ETY6</accession>
<evidence type="ECO:0000313" key="2">
    <source>
        <dbReference type="EMBL" id="OUR84916.1"/>
    </source>
</evidence>
<feature type="transmembrane region" description="Helical" evidence="1">
    <location>
        <begin position="96"/>
        <end position="112"/>
    </location>
</feature>
<proteinExistence type="predicted"/>
<feature type="transmembrane region" description="Helical" evidence="1">
    <location>
        <begin position="72"/>
        <end position="90"/>
    </location>
</feature>
<feature type="transmembrane region" description="Helical" evidence="1">
    <location>
        <begin position="205"/>
        <end position="226"/>
    </location>
</feature>
<gene>
    <name evidence="2" type="ORF">A9Q75_00815</name>
</gene>
<dbReference type="EMBL" id="MAAF01000007">
    <property type="protein sequence ID" value="OUR84916.1"/>
    <property type="molecule type" value="Genomic_DNA"/>
</dbReference>
<feature type="transmembrane region" description="Helical" evidence="1">
    <location>
        <begin position="20"/>
        <end position="51"/>
    </location>
</feature>
<keyword evidence="1" id="KW-1133">Transmembrane helix</keyword>
<organism evidence="2 3">
    <name type="scientific">Colwellia psychrerythraea</name>
    <name type="common">Vibrio psychroerythus</name>
    <dbReference type="NCBI Taxonomy" id="28229"/>
    <lineage>
        <taxon>Bacteria</taxon>
        <taxon>Pseudomonadati</taxon>
        <taxon>Pseudomonadota</taxon>
        <taxon>Gammaproteobacteria</taxon>
        <taxon>Alteromonadales</taxon>
        <taxon>Colwelliaceae</taxon>
        <taxon>Colwellia</taxon>
    </lineage>
</organism>